<dbReference type="eggNOG" id="COG0438">
    <property type="taxonomic scope" value="Bacteria"/>
</dbReference>
<evidence type="ECO:0000256" key="1">
    <source>
        <dbReference type="ARBA" id="ARBA00022676"/>
    </source>
</evidence>
<dbReference type="EMBL" id="CP003495">
    <property type="protein sequence ID" value="AFY28376.1"/>
    <property type="molecule type" value="Genomic_DNA"/>
</dbReference>
<keyword evidence="2 4" id="KW-0808">Transferase</keyword>
<evidence type="ECO:0000313" key="4">
    <source>
        <dbReference type="EMBL" id="AFY28376.1"/>
    </source>
</evidence>
<evidence type="ECO:0000256" key="2">
    <source>
        <dbReference type="ARBA" id="ARBA00022679"/>
    </source>
</evidence>
<evidence type="ECO:0000313" key="5">
    <source>
        <dbReference type="Proteomes" id="UP000010388"/>
    </source>
</evidence>
<name>K9P6P8_CYAGP</name>
<dbReference type="PANTHER" id="PTHR12526:SF510">
    <property type="entry name" value="D-INOSITOL 3-PHOSPHATE GLYCOSYLTRANSFERASE"/>
    <property type="match status" value="1"/>
</dbReference>
<dbReference type="AlphaFoldDB" id="K9P6P8"/>
<reference evidence="5" key="1">
    <citation type="journal article" date="2013" name="Proc. Natl. Acad. Sci. U.S.A.">
        <title>Improving the coverage of the cyanobacterial phylum using diversity-driven genome sequencing.</title>
        <authorList>
            <person name="Shih P.M."/>
            <person name="Wu D."/>
            <person name="Latifi A."/>
            <person name="Axen S.D."/>
            <person name="Fewer D.P."/>
            <person name="Talla E."/>
            <person name="Calteau A."/>
            <person name="Cai F."/>
            <person name="Tandeau de Marsac N."/>
            <person name="Rippka R."/>
            <person name="Herdman M."/>
            <person name="Sivonen K."/>
            <person name="Coursin T."/>
            <person name="Laurent T."/>
            <person name="Goodwin L."/>
            <person name="Nolan M."/>
            <person name="Davenport K.W."/>
            <person name="Han C.S."/>
            <person name="Rubin E.M."/>
            <person name="Eisen J.A."/>
            <person name="Woyke T."/>
            <person name="Gugger M."/>
            <person name="Kerfeld C.A."/>
        </authorList>
    </citation>
    <scope>NUCLEOTIDE SEQUENCE [LARGE SCALE GENOMIC DNA]</scope>
    <source>
        <strain evidence="5">ATCC 27147 / PCC 6307</strain>
    </source>
</reference>
<evidence type="ECO:0000259" key="3">
    <source>
        <dbReference type="Pfam" id="PF00534"/>
    </source>
</evidence>
<dbReference type="Proteomes" id="UP000010388">
    <property type="component" value="Chromosome"/>
</dbReference>
<dbReference type="Gene3D" id="3.40.50.2000">
    <property type="entry name" value="Glycogen Phosphorylase B"/>
    <property type="match status" value="2"/>
</dbReference>
<dbReference type="SUPFAM" id="SSF53756">
    <property type="entry name" value="UDP-Glycosyltransferase/glycogen phosphorylase"/>
    <property type="match status" value="1"/>
</dbReference>
<dbReference type="PANTHER" id="PTHR12526">
    <property type="entry name" value="GLYCOSYLTRANSFERASE"/>
    <property type="match status" value="1"/>
</dbReference>
<dbReference type="InterPro" id="IPR001296">
    <property type="entry name" value="Glyco_trans_1"/>
</dbReference>
<dbReference type="GO" id="GO:0016757">
    <property type="term" value="F:glycosyltransferase activity"/>
    <property type="evidence" value="ECO:0007669"/>
    <property type="project" value="UniProtKB-KW"/>
</dbReference>
<dbReference type="STRING" id="292564.Cyagr_1198"/>
<dbReference type="Pfam" id="PF00534">
    <property type="entry name" value="Glycos_transf_1"/>
    <property type="match status" value="1"/>
</dbReference>
<gene>
    <name evidence="4" type="ordered locus">Cyagr_1198</name>
</gene>
<dbReference type="HOGENOM" id="CLU_009583_0_3_3"/>
<dbReference type="OrthoDB" id="7068720at2"/>
<accession>K9P6P8</accession>
<protein>
    <submittedName>
        <fullName evidence="4">Glycosyltransferase</fullName>
    </submittedName>
</protein>
<proteinExistence type="predicted"/>
<feature type="domain" description="Glycosyl transferase family 1" evidence="3">
    <location>
        <begin position="291"/>
        <end position="375"/>
    </location>
</feature>
<sequence length="405" mass="44031">MKVVFVSHMATRSGAPLLLLWLLRWLMEHGQDIEPAVVLLSDGPLRPEFEALAPTVAWSQPLFQPLRERLATRLGRGTPTSPAGLLEAAIRRHKPDLIYLNTLVLGKHLKGLSTDPTLPACLSHVHELETTLATMSTPEAVARQLALSSEVVACAERVKQSLQAHHGLPLSRCTVIPEFVPFSAQDLVPTTEPVPPLKGNAADPLMRRLEVAVENGTFVFGFAGQAIARKGFDLFPQLVRECERVFAGTPFLAVWLGAAAAQEQVIVARRDLCLMQLEHRALLLPPMPTGISVIRRYAVHGLLSREDPYPVVALEAAVTAVPTVCFRSSGGIADFVADGCGVAVDYLDLRAFATALHRLSADPESRRRLGERSRAKVFRESSIDVVAPQLLASMERAMAAGARRG</sequence>
<organism evidence="4 5">
    <name type="scientific">Cyanobium gracile (strain ATCC 27147 / PCC 6307)</name>
    <dbReference type="NCBI Taxonomy" id="292564"/>
    <lineage>
        <taxon>Bacteria</taxon>
        <taxon>Bacillati</taxon>
        <taxon>Cyanobacteriota</taxon>
        <taxon>Cyanophyceae</taxon>
        <taxon>Synechococcales</taxon>
        <taxon>Prochlorococcaceae</taxon>
        <taxon>Cyanobium</taxon>
    </lineage>
</organism>
<keyword evidence="1" id="KW-0328">Glycosyltransferase</keyword>
<dbReference type="CDD" id="cd03801">
    <property type="entry name" value="GT4_PimA-like"/>
    <property type="match status" value="1"/>
</dbReference>
<dbReference type="KEGG" id="cgc:Cyagr_1198"/>